<evidence type="ECO:0000256" key="6">
    <source>
        <dbReference type="HAMAP-Rule" id="MF_00074"/>
    </source>
</evidence>
<keyword evidence="8" id="KW-1185">Reference proteome</keyword>
<feature type="binding site" evidence="6">
    <location>
        <position position="132"/>
    </location>
    <ligand>
        <name>S-adenosyl-L-methionine</name>
        <dbReference type="ChEBI" id="CHEBI:59789"/>
    </ligand>
</feature>
<keyword evidence="1 6" id="KW-0963">Cytoplasm</keyword>
<dbReference type="Proteomes" id="UP000184387">
    <property type="component" value="Unassembled WGS sequence"/>
</dbReference>
<dbReference type="EC" id="2.1.1.170" evidence="6"/>
<keyword evidence="4 6" id="KW-0808">Transferase</keyword>
<dbReference type="PANTHER" id="PTHR31760">
    <property type="entry name" value="S-ADENOSYL-L-METHIONINE-DEPENDENT METHYLTRANSFERASES SUPERFAMILY PROTEIN"/>
    <property type="match status" value="1"/>
</dbReference>
<reference evidence="7 8" key="1">
    <citation type="submission" date="2016-11" db="EMBL/GenBank/DDBJ databases">
        <authorList>
            <person name="Jaros S."/>
            <person name="Januszkiewicz K."/>
            <person name="Wedrychowicz H."/>
        </authorList>
    </citation>
    <scope>NUCLEOTIDE SEQUENCE [LARGE SCALE GENOMIC DNA]</scope>
    <source>
        <strain evidence="7 8">DSM 14916</strain>
    </source>
</reference>
<dbReference type="STRING" id="198092.SAMN02745194_01540"/>
<dbReference type="PIRSF" id="PIRSF003078">
    <property type="entry name" value="GidB"/>
    <property type="match status" value="1"/>
</dbReference>
<feature type="binding site" evidence="6">
    <location>
        <position position="72"/>
    </location>
    <ligand>
        <name>S-adenosyl-L-methionine</name>
        <dbReference type="ChEBI" id="CHEBI:59789"/>
    </ligand>
</feature>
<proteinExistence type="inferred from homology"/>
<evidence type="ECO:0000313" key="8">
    <source>
        <dbReference type="Proteomes" id="UP000184387"/>
    </source>
</evidence>
<protein>
    <recommendedName>
        <fullName evidence="6">Ribosomal RNA small subunit methyltransferase G</fullName>
        <ecNumber evidence="6">2.1.1.170</ecNumber>
    </recommendedName>
    <alternativeName>
        <fullName evidence="6">16S rRNA 7-methylguanosine methyltransferase</fullName>
        <shortName evidence="6">16S rRNA m7G methyltransferase</shortName>
    </alternativeName>
</protein>
<dbReference type="EMBL" id="FQZF01000007">
    <property type="protein sequence ID" value="SHJ00165.1"/>
    <property type="molecule type" value="Genomic_DNA"/>
</dbReference>
<keyword evidence="2 6" id="KW-0698">rRNA processing</keyword>
<dbReference type="HAMAP" id="MF_00074">
    <property type="entry name" value="16SrRNA_methyltr_G"/>
    <property type="match status" value="1"/>
</dbReference>
<name>A0A1M6FR66_9PROT</name>
<feature type="binding site" evidence="6">
    <location>
        <position position="67"/>
    </location>
    <ligand>
        <name>S-adenosyl-L-methionine</name>
        <dbReference type="ChEBI" id="CHEBI:59789"/>
    </ligand>
</feature>
<dbReference type="GO" id="GO:0070043">
    <property type="term" value="F:rRNA (guanine-N7-)-methyltransferase activity"/>
    <property type="evidence" value="ECO:0007669"/>
    <property type="project" value="UniProtKB-UniRule"/>
</dbReference>
<dbReference type="GO" id="GO:0005829">
    <property type="term" value="C:cytosol"/>
    <property type="evidence" value="ECO:0007669"/>
    <property type="project" value="TreeGrafter"/>
</dbReference>
<dbReference type="PANTHER" id="PTHR31760:SF0">
    <property type="entry name" value="S-ADENOSYL-L-METHIONINE-DEPENDENT METHYLTRANSFERASES SUPERFAMILY PROTEIN"/>
    <property type="match status" value="1"/>
</dbReference>
<sequence length="201" mass="21172">MMPPAPSVSRETDARLEDFLALLLKWNARINLVAERDAAVLRARHIADSLQLLPLLPQGGGEAADLGTGGGFPGLVLAIADGGRRWNLVESDRRKAAFLLAASAELGLSHVTVHAERIEAVALPPLSLVTARALAPLTALLGHAARLLAPGGTAIFPKGRTAGAELTAAQADWTMDTERFESRTEPGATILRITGIRRVGT</sequence>
<dbReference type="NCBIfam" id="TIGR00138">
    <property type="entry name" value="rsmG_gidB"/>
    <property type="match status" value="1"/>
</dbReference>
<organism evidence="7 8">
    <name type="scientific">Muricoccus roseus</name>
    <dbReference type="NCBI Taxonomy" id="198092"/>
    <lineage>
        <taxon>Bacteria</taxon>
        <taxon>Pseudomonadati</taxon>
        <taxon>Pseudomonadota</taxon>
        <taxon>Alphaproteobacteria</taxon>
        <taxon>Acetobacterales</taxon>
        <taxon>Roseomonadaceae</taxon>
        <taxon>Muricoccus</taxon>
    </lineage>
</organism>
<comment type="subcellular location">
    <subcellularLocation>
        <location evidence="6">Cytoplasm</location>
    </subcellularLocation>
</comment>
<comment type="function">
    <text evidence="6">Specifically methylates the N7 position of guanine in position 527 of 16S rRNA.</text>
</comment>
<dbReference type="InterPro" id="IPR003682">
    <property type="entry name" value="rRNA_ssu_MeTfrase_G"/>
</dbReference>
<dbReference type="InterPro" id="IPR029063">
    <property type="entry name" value="SAM-dependent_MTases_sf"/>
</dbReference>
<evidence type="ECO:0000256" key="1">
    <source>
        <dbReference type="ARBA" id="ARBA00022490"/>
    </source>
</evidence>
<dbReference type="AlphaFoldDB" id="A0A1M6FR66"/>
<evidence type="ECO:0000313" key="7">
    <source>
        <dbReference type="EMBL" id="SHJ00165.1"/>
    </source>
</evidence>
<accession>A0A1M6FR66</accession>
<dbReference type="Pfam" id="PF02527">
    <property type="entry name" value="GidB"/>
    <property type="match status" value="1"/>
</dbReference>
<dbReference type="SUPFAM" id="SSF53335">
    <property type="entry name" value="S-adenosyl-L-methionine-dependent methyltransferases"/>
    <property type="match status" value="1"/>
</dbReference>
<feature type="binding site" evidence="6">
    <location>
        <begin position="118"/>
        <end position="119"/>
    </location>
    <ligand>
        <name>S-adenosyl-L-methionine</name>
        <dbReference type="ChEBI" id="CHEBI:59789"/>
    </ligand>
</feature>
<dbReference type="Gene3D" id="3.40.50.150">
    <property type="entry name" value="Vaccinia Virus protein VP39"/>
    <property type="match status" value="1"/>
</dbReference>
<evidence type="ECO:0000256" key="4">
    <source>
        <dbReference type="ARBA" id="ARBA00022679"/>
    </source>
</evidence>
<evidence type="ECO:0000256" key="3">
    <source>
        <dbReference type="ARBA" id="ARBA00022603"/>
    </source>
</evidence>
<keyword evidence="3 6" id="KW-0489">Methyltransferase</keyword>
<keyword evidence="5 6" id="KW-0949">S-adenosyl-L-methionine</keyword>
<comment type="caution">
    <text evidence="6">Lacks conserved residue(s) required for the propagation of feature annotation.</text>
</comment>
<evidence type="ECO:0000256" key="2">
    <source>
        <dbReference type="ARBA" id="ARBA00022552"/>
    </source>
</evidence>
<evidence type="ECO:0000256" key="5">
    <source>
        <dbReference type="ARBA" id="ARBA00022691"/>
    </source>
</evidence>
<comment type="catalytic activity">
    <reaction evidence="6">
        <text>guanosine(527) in 16S rRNA + S-adenosyl-L-methionine = N(7)-methylguanosine(527) in 16S rRNA + S-adenosyl-L-homocysteine</text>
        <dbReference type="Rhea" id="RHEA:42732"/>
        <dbReference type="Rhea" id="RHEA-COMP:10209"/>
        <dbReference type="Rhea" id="RHEA-COMP:10210"/>
        <dbReference type="ChEBI" id="CHEBI:57856"/>
        <dbReference type="ChEBI" id="CHEBI:59789"/>
        <dbReference type="ChEBI" id="CHEBI:74269"/>
        <dbReference type="ChEBI" id="CHEBI:74480"/>
        <dbReference type="EC" id="2.1.1.170"/>
    </reaction>
</comment>
<comment type="similarity">
    <text evidence="6">Belongs to the methyltransferase superfamily. RNA methyltransferase RsmG family.</text>
</comment>
<gene>
    <name evidence="6" type="primary">rsmG</name>
    <name evidence="7" type="ORF">SAMN02745194_01540</name>
</gene>